<evidence type="ECO:0000313" key="16">
    <source>
        <dbReference type="Proteomes" id="UP000460718"/>
    </source>
</evidence>
<comment type="caution">
    <text evidence="6">The sequence shown here is derived from an EMBL/GenBank/DDBJ whole genome shotgun (WGS) entry which is preliminary data.</text>
</comment>
<dbReference type="Proteomes" id="UP000440732">
    <property type="component" value="Unassembled WGS sequence"/>
</dbReference>
<evidence type="ECO:0000313" key="1">
    <source>
        <dbReference type="EMBL" id="KAE8918186.1"/>
    </source>
</evidence>
<dbReference type="EMBL" id="QXGA01004972">
    <property type="protein sequence ID" value="KAE9069770.1"/>
    <property type="molecule type" value="Genomic_DNA"/>
</dbReference>
<dbReference type="EMBL" id="QXFZ01001845">
    <property type="protein sequence ID" value="KAE9084142.1"/>
    <property type="molecule type" value="Genomic_DNA"/>
</dbReference>
<keyword evidence="11" id="KW-1185">Reference proteome</keyword>
<evidence type="ECO:0000313" key="17">
    <source>
        <dbReference type="Proteomes" id="UP000476176"/>
    </source>
</evidence>
<evidence type="ECO:0000313" key="15">
    <source>
        <dbReference type="Proteomes" id="UP000441208"/>
    </source>
</evidence>
<evidence type="ECO:0000313" key="7">
    <source>
        <dbReference type="EMBL" id="KAE9164266.1"/>
    </source>
</evidence>
<dbReference type="Proteomes" id="UP000460718">
    <property type="component" value="Unassembled WGS sequence"/>
</dbReference>
<dbReference type="EMBL" id="QXFW01005335">
    <property type="protein sequence ID" value="KAE8962363.1"/>
    <property type="molecule type" value="Genomic_DNA"/>
</dbReference>
<dbReference type="OrthoDB" id="443140at2759"/>
<protein>
    <submittedName>
        <fullName evidence="6">Uncharacterized protein</fullName>
    </submittedName>
</protein>
<evidence type="ECO:0000313" key="14">
    <source>
        <dbReference type="Proteomes" id="UP000440732"/>
    </source>
</evidence>
<evidence type="ECO:0000313" key="12">
    <source>
        <dbReference type="Proteomes" id="UP000437068"/>
    </source>
</evidence>
<dbReference type="Proteomes" id="UP000488956">
    <property type="component" value="Unassembled WGS sequence"/>
</dbReference>
<dbReference type="Proteomes" id="UP000429523">
    <property type="component" value="Unassembled WGS sequence"/>
</dbReference>
<evidence type="ECO:0000313" key="8">
    <source>
        <dbReference type="EMBL" id="KAE9182790.1"/>
    </source>
</evidence>
<gene>
    <name evidence="9" type="ORF">PF001_g31049</name>
    <name evidence="7" type="ORF">PF002_g31641</name>
    <name evidence="8" type="ORF">PF004_g24142</name>
    <name evidence="6" type="ORF">PF005_g31658</name>
    <name evidence="3" type="ORF">PF006_g29498</name>
    <name evidence="4" type="ORF">PF007_g21626</name>
    <name evidence="1" type="ORF">PF009_g31497</name>
    <name evidence="5" type="ORF">PF010_g17763</name>
    <name evidence="2" type="ORF">PF011_g29424</name>
</gene>
<dbReference type="EMBL" id="QXGC01002701">
    <property type="protein sequence ID" value="KAE9182790.1"/>
    <property type="molecule type" value="Genomic_DNA"/>
</dbReference>
<evidence type="ECO:0000313" key="4">
    <source>
        <dbReference type="EMBL" id="KAE9084142.1"/>
    </source>
</evidence>
<sequence length="35" mass="3859">MVVLEGYCDSDWANDLETRRSTTGFMFTLAGDAVS</sequence>
<dbReference type="EMBL" id="QXFX01001309">
    <property type="protein sequence ID" value="KAE9092664.1"/>
    <property type="molecule type" value="Genomic_DNA"/>
</dbReference>
<dbReference type="EMBL" id="QXGB01006668">
    <property type="protein sequence ID" value="KAE9160399.1"/>
    <property type="molecule type" value="Genomic_DNA"/>
</dbReference>
<dbReference type="Proteomes" id="UP000437068">
    <property type="component" value="Unassembled WGS sequence"/>
</dbReference>
<dbReference type="EMBL" id="QXGF01006050">
    <property type="protein sequence ID" value="KAE8918186.1"/>
    <property type="molecule type" value="Genomic_DNA"/>
</dbReference>
<reference evidence="10 11" key="1">
    <citation type="submission" date="2018-08" db="EMBL/GenBank/DDBJ databases">
        <title>Genomic investigation of the strawberry pathogen Phytophthora fragariae indicates pathogenicity is determined by transcriptional variation in three key races.</title>
        <authorList>
            <person name="Adams T.M."/>
            <person name="Armitage A.D."/>
            <person name="Sobczyk M.K."/>
            <person name="Bates H.J."/>
            <person name="Dunwell J.M."/>
            <person name="Nellist C.F."/>
            <person name="Harrison R.J."/>
        </authorList>
    </citation>
    <scope>NUCLEOTIDE SEQUENCE [LARGE SCALE GENOMIC DNA]</scope>
    <source>
        <strain evidence="9 12">A4</strain>
        <strain evidence="7 13">BC-1</strain>
        <strain evidence="8 17">BC-23</strain>
        <strain evidence="6 11">NOV-27</strain>
        <strain evidence="3 14">NOV-5</strain>
        <strain evidence="4 15">NOV-71</strain>
        <strain evidence="1 10">NOV-9</strain>
        <strain evidence="5 18">ONT-3</strain>
        <strain evidence="2 16">SCRP245</strain>
    </source>
</reference>
<name>A0A6A3V5T9_9STRA</name>
<dbReference type="Proteomes" id="UP000440367">
    <property type="component" value="Unassembled WGS sequence"/>
</dbReference>
<evidence type="ECO:0000313" key="13">
    <source>
        <dbReference type="Proteomes" id="UP000440367"/>
    </source>
</evidence>
<dbReference type="EMBL" id="QXGE01006520">
    <property type="protein sequence ID" value="KAE9265048.1"/>
    <property type="molecule type" value="Genomic_DNA"/>
</dbReference>
<evidence type="ECO:0000313" key="18">
    <source>
        <dbReference type="Proteomes" id="UP000488956"/>
    </source>
</evidence>
<accession>A0A6A3V5T9</accession>
<evidence type="ECO:0000313" key="3">
    <source>
        <dbReference type="EMBL" id="KAE9069770.1"/>
    </source>
</evidence>
<dbReference type="Proteomes" id="UP000476176">
    <property type="component" value="Unassembled WGS sequence"/>
</dbReference>
<dbReference type="EMBL" id="QXGD01006018">
    <property type="protein sequence ID" value="KAE9164266.1"/>
    <property type="molecule type" value="Genomic_DNA"/>
</dbReference>
<evidence type="ECO:0000313" key="2">
    <source>
        <dbReference type="EMBL" id="KAE8962363.1"/>
    </source>
</evidence>
<dbReference type="AlphaFoldDB" id="A0A6A3V5T9"/>
<proteinExistence type="predicted"/>
<dbReference type="Proteomes" id="UP000433483">
    <property type="component" value="Unassembled WGS sequence"/>
</dbReference>
<evidence type="ECO:0000313" key="6">
    <source>
        <dbReference type="EMBL" id="KAE9160399.1"/>
    </source>
</evidence>
<evidence type="ECO:0000313" key="9">
    <source>
        <dbReference type="EMBL" id="KAE9265048.1"/>
    </source>
</evidence>
<evidence type="ECO:0000313" key="11">
    <source>
        <dbReference type="Proteomes" id="UP000433483"/>
    </source>
</evidence>
<evidence type="ECO:0000313" key="10">
    <source>
        <dbReference type="Proteomes" id="UP000429523"/>
    </source>
</evidence>
<evidence type="ECO:0000313" key="5">
    <source>
        <dbReference type="EMBL" id="KAE9092664.1"/>
    </source>
</evidence>
<organism evidence="6 11">
    <name type="scientific">Phytophthora fragariae</name>
    <dbReference type="NCBI Taxonomy" id="53985"/>
    <lineage>
        <taxon>Eukaryota</taxon>
        <taxon>Sar</taxon>
        <taxon>Stramenopiles</taxon>
        <taxon>Oomycota</taxon>
        <taxon>Peronosporomycetes</taxon>
        <taxon>Peronosporales</taxon>
        <taxon>Peronosporaceae</taxon>
        <taxon>Phytophthora</taxon>
    </lineage>
</organism>
<dbReference type="Proteomes" id="UP000441208">
    <property type="component" value="Unassembled WGS sequence"/>
</dbReference>